<dbReference type="OrthoDB" id="7977219at2759"/>
<keyword evidence="2" id="KW-1185">Reference proteome</keyword>
<evidence type="ECO:0000313" key="1">
    <source>
        <dbReference type="EMBL" id="KAF2898419.1"/>
    </source>
</evidence>
<proteinExistence type="predicted"/>
<evidence type="ECO:0000313" key="2">
    <source>
        <dbReference type="Proteomes" id="UP000801492"/>
    </source>
</evidence>
<name>A0A8K0D397_IGNLU</name>
<protein>
    <submittedName>
        <fullName evidence="1">Uncharacterized protein</fullName>
    </submittedName>
</protein>
<dbReference type="Proteomes" id="UP000801492">
    <property type="component" value="Unassembled WGS sequence"/>
</dbReference>
<reference evidence="1" key="1">
    <citation type="submission" date="2019-08" db="EMBL/GenBank/DDBJ databases">
        <title>The genome of the North American firefly Photinus pyralis.</title>
        <authorList>
            <consortium name="Photinus pyralis genome working group"/>
            <person name="Fallon T.R."/>
            <person name="Sander Lower S.E."/>
            <person name="Weng J.-K."/>
        </authorList>
    </citation>
    <scope>NUCLEOTIDE SEQUENCE</scope>
    <source>
        <strain evidence="1">TRF0915ILg1</strain>
        <tissue evidence="1">Whole body</tissue>
    </source>
</reference>
<dbReference type="AlphaFoldDB" id="A0A8K0D397"/>
<dbReference type="EMBL" id="VTPC01003510">
    <property type="protein sequence ID" value="KAF2898419.1"/>
    <property type="molecule type" value="Genomic_DNA"/>
</dbReference>
<comment type="caution">
    <text evidence="1">The sequence shown here is derived from an EMBL/GenBank/DDBJ whole genome shotgun (WGS) entry which is preliminary data.</text>
</comment>
<accession>A0A8K0D397</accession>
<organism evidence="1 2">
    <name type="scientific">Ignelater luminosus</name>
    <name type="common">Cucubano</name>
    <name type="synonym">Pyrophorus luminosus</name>
    <dbReference type="NCBI Taxonomy" id="2038154"/>
    <lineage>
        <taxon>Eukaryota</taxon>
        <taxon>Metazoa</taxon>
        <taxon>Ecdysozoa</taxon>
        <taxon>Arthropoda</taxon>
        <taxon>Hexapoda</taxon>
        <taxon>Insecta</taxon>
        <taxon>Pterygota</taxon>
        <taxon>Neoptera</taxon>
        <taxon>Endopterygota</taxon>
        <taxon>Coleoptera</taxon>
        <taxon>Polyphaga</taxon>
        <taxon>Elateriformia</taxon>
        <taxon>Elateroidea</taxon>
        <taxon>Elateridae</taxon>
        <taxon>Agrypninae</taxon>
        <taxon>Pyrophorini</taxon>
        <taxon>Ignelater</taxon>
    </lineage>
</organism>
<feature type="non-terminal residue" evidence="1">
    <location>
        <position position="1"/>
    </location>
</feature>
<gene>
    <name evidence="1" type="ORF">ILUMI_07756</name>
</gene>
<sequence>LKGLDGNDCESFYGKDLKKDFCDLSQDQSDAIERFSKKSTLKYIPCQITKAVLSSLSIASLKKLTLKYIPCQVTKVMSRLVNRLEDLNGNDLRYFYGKDLKKDFCDFSPVIKAVTRLAYQLEDLNGFSKNQLPNICRITQIVIRLTYQLEDLDGNDFGSVYGKDLKKNFYDLLQVQSDAIKGYSKKSTPKYTSCRVTKAVSRLAYRLKDLSGNDLGSFYAKDLQNTFVIFYKFRLMQSKAFLRN</sequence>